<dbReference type="AlphaFoldDB" id="A0A1H7UGX6"/>
<keyword evidence="2" id="KW-1185">Reference proteome</keyword>
<evidence type="ECO:0000313" key="2">
    <source>
        <dbReference type="Proteomes" id="UP000198953"/>
    </source>
</evidence>
<dbReference type="RefSeq" id="WP_176573249.1">
    <property type="nucleotide sequence ID" value="NZ_BBZG01000001.1"/>
</dbReference>
<sequence>MTWILVSVALGVAGLAVLAVAGVRVVAAARTLRKEVAAAQARLKLRTTDSSP</sequence>
<name>A0A1H7UGX6_9ACTN</name>
<dbReference type="EMBL" id="FOBF01000008">
    <property type="protein sequence ID" value="SEL95507.1"/>
    <property type="molecule type" value="Genomic_DNA"/>
</dbReference>
<reference evidence="1 2" key="1">
    <citation type="submission" date="2016-10" db="EMBL/GenBank/DDBJ databases">
        <authorList>
            <person name="de Groot N.N."/>
        </authorList>
    </citation>
    <scope>NUCLEOTIDE SEQUENCE [LARGE SCALE GENOMIC DNA]</scope>
    <source>
        <strain evidence="1 2">DSM 43357</strain>
    </source>
</reference>
<accession>A0A1H7UGX6</accession>
<dbReference type="STRING" id="46177.SAMN05660976_03785"/>
<organism evidence="1 2">
    <name type="scientific">Nonomuraea pusilla</name>
    <dbReference type="NCBI Taxonomy" id="46177"/>
    <lineage>
        <taxon>Bacteria</taxon>
        <taxon>Bacillati</taxon>
        <taxon>Actinomycetota</taxon>
        <taxon>Actinomycetes</taxon>
        <taxon>Streptosporangiales</taxon>
        <taxon>Streptosporangiaceae</taxon>
        <taxon>Nonomuraea</taxon>
    </lineage>
</organism>
<proteinExistence type="predicted"/>
<protein>
    <submittedName>
        <fullName evidence="1">Uncharacterized protein</fullName>
    </submittedName>
</protein>
<gene>
    <name evidence="1" type="ORF">SAMN05660976_03785</name>
</gene>
<dbReference type="Proteomes" id="UP000198953">
    <property type="component" value="Unassembled WGS sequence"/>
</dbReference>
<evidence type="ECO:0000313" key="1">
    <source>
        <dbReference type="EMBL" id="SEL95507.1"/>
    </source>
</evidence>